<dbReference type="EMBL" id="CP011361">
    <property type="protein sequence ID" value="APC65613.1"/>
    <property type="molecule type" value="Genomic_DNA"/>
</dbReference>
<reference evidence="3 4" key="1">
    <citation type="journal article" date="2012" name="J. Bacteriol.">
        <title>Draft Genome Sequence of Salimicrobium sp. Strain MJ3, Isolated from Myulchi-Jeot, Korean Fermented Seafood.</title>
        <authorList>
            <person name="Lee S.H."/>
            <person name="Jung J.Y."/>
            <person name="Jeon C.O."/>
        </authorList>
    </citation>
    <scope>NUCLEOTIDE SEQUENCE [LARGE SCALE GENOMIC DNA]</scope>
    <source>
        <strain evidence="3 4">MJ3</strain>
    </source>
</reference>
<dbReference type="EMBL" id="AMPQ01000045">
    <property type="protein sequence ID" value="EKE30499.1"/>
    <property type="molecule type" value="Genomic_DNA"/>
</dbReference>
<name>K2GJ56_9BACI</name>
<feature type="compositionally biased region" description="Polar residues" evidence="1">
    <location>
        <begin position="227"/>
        <end position="238"/>
    </location>
</feature>
<evidence type="ECO:0000313" key="3">
    <source>
        <dbReference type="EMBL" id="EKE30499.1"/>
    </source>
</evidence>
<dbReference type="OrthoDB" id="2087266at2"/>
<evidence type="ECO:0000313" key="4">
    <source>
        <dbReference type="Proteomes" id="UP000011746"/>
    </source>
</evidence>
<protein>
    <submittedName>
        <fullName evidence="3">Uncharacterized protein</fullName>
    </submittedName>
</protein>
<gene>
    <name evidence="2" type="ORF">AAV35_14225</name>
    <name evidence="3" type="ORF">MJ3_13699</name>
</gene>
<proteinExistence type="predicted"/>
<organism evidence="3 4">
    <name type="scientific">Salimicrobium jeotgali</name>
    <dbReference type="NCBI Taxonomy" id="1230341"/>
    <lineage>
        <taxon>Bacteria</taxon>
        <taxon>Bacillati</taxon>
        <taxon>Bacillota</taxon>
        <taxon>Bacilli</taxon>
        <taxon>Bacillales</taxon>
        <taxon>Bacillaceae</taxon>
        <taxon>Salimicrobium</taxon>
    </lineage>
</organism>
<dbReference type="STRING" id="1230341.AAV35_14225"/>
<evidence type="ECO:0000313" key="5">
    <source>
        <dbReference type="Proteomes" id="UP000092654"/>
    </source>
</evidence>
<reference evidence="5" key="2">
    <citation type="submission" date="2015-06" db="EMBL/GenBank/DDBJ databases">
        <title>Salimicrobium jeotgali MJ3, isolated from Myulchi jeot, a traditional Korean fermented seafood.</title>
        <authorList>
            <person name="Kim K.H."/>
            <person name="Jeon C.O."/>
            <person name="Jin H.M."/>
        </authorList>
    </citation>
    <scope>NUCLEOTIDE SEQUENCE [LARGE SCALE GENOMIC DNA]</scope>
    <source>
        <strain evidence="5">MJ3</strain>
    </source>
</reference>
<reference evidence="2" key="3">
    <citation type="submission" date="2016-11" db="EMBL/GenBank/DDBJ databases">
        <title>Salimicrobium jeotgali MJ3, isolated from Myulchi jeot, a traditional Korean fermented seafood.</title>
        <authorList>
            <person name="Kim K.H."/>
            <person name="Jeon C.O."/>
            <person name="Jin H.M."/>
        </authorList>
    </citation>
    <scope>NUCLEOTIDE SEQUENCE</scope>
    <source>
        <strain evidence="2">MJ3</strain>
    </source>
</reference>
<dbReference type="AlphaFoldDB" id="K2GJ56"/>
<keyword evidence="4" id="KW-1185">Reference proteome</keyword>
<dbReference type="RefSeq" id="WP_008592699.1">
    <property type="nucleotide sequence ID" value="NZ_AMPQ01000045.1"/>
</dbReference>
<evidence type="ECO:0000256" key="1">
    <source>
        <dbReference type="SAM" id="MobiDB-lite"/>
    </source>
</evidence>
<feature type="region of interest" description="Disordered" evidence="1">
    <location>
        <begin position="217"/>
        <end position="238"/>
    </location>
</feature>
<dbReference type="Proteomes" id="UP000011746">
    <property type="component" value="Unassembled WGS sequence"/>
</dbReference>
<dbReference type="Proteomes" id="UP000092654">
    <property type="component" value="Chromosome"/>
</dbReference>
<dbReference type="eggNOG" id="ENOG50322RC">
    <property type="taxonomic scope" value="Bacteria"/>
</dbReference>
<sequence length="274" mass="30420">MNFYKNMISKLTDLFQKDDDSNIAKLFNVVSRQLEDMKQTLETMEEWRDIDQAQGVQLDKLGGEIVQEFRNGQTDEQYRLRIKTKIIANISKGDVETINDVLTTFLGDKFIGVSEMWSLDDPIIPPEPAGILITTRVQNPFPAGVIGRVTAGGVTIYWHIIMDAVNIPITTAPNTGESALFVHAGQLYAGPVYDRNTRGSIHNKNIVAHAKDATGEHKYPTLPAHSGTITNSTLGSSQESLNMRVDHDEGRATYKYPGSKPYQFSGDFRAGEEG</sequence>
<dbReference type="KEGG" id="sje:AAV35_14225"/>
<evidence type="ECO:0000313" key="2">
    <source>
        <dbReference type="EMBL" id="APC65613.1"/>
    </source>
</evidence>
<accession>K2GJ56</accession>